<dbReference type="PANTHER" id="PTHR10336:SF82">
    <property type="entry name" value="PHOSPHOINOSITIDE PHOSPHOLIPASE C"/>
    <property type="match status" value="1"/>
</dbReference>
<keyword evidence="8" id="KW-1185">Reference proteome</keyword>
<keyword evidence="2" id="KW-0442">Lipid degradation</keyword>
<dbReference type="OrthoDB" id="269822at2759"/>
<dbReference type="GO" id="GO:0048015">
    <property type="term" value="P:phosphatidylinositol-mediated signaling"/>
    <property type="evidence" value="ECO:0007669"/>
    <property type="project" value="TreeGrafter"/>
</dbReference>
<proteinExistence type="predicted"/>
<dbReference type="SMART" id="SM00148">
    <property type="entry name" value="PLCXc"/>
    <property type="match status" value="1"/>
</dbReference>
<dbReference type="EC" id="3.1.4.11" evidence="2"/>
<accession>A0A0U1LY70</accession>
<dbReference type="Pfam" id="PF00387">
    <property type="entry name" value="PI-PLC-Y"/>
    <property type="match status" value="1"/>
</dbReference>
<dbReference type="EMBL" id="CVMT01000004">
    <property type="protein sequence ID" value="CRG88288.1"/>
    <property type="molecule type" value="Genomic_DNA"/>
</dbReference>
<dbReference type="PRINTS" id="PR00390">
    <property type="entry name" value="PHPHLIPASEC"/>
</dbReference>
<feature type="region of interest" description="Disordered" evidence="3">
    <location>
        <begin position="223"/>
        <end position="308"/>
    </location>
</feature>
<feature type="signal peptide" evidence="4">
    <location>
        <begin position="1"/>
        <end position="24"/>
    </location>
</feature>
<feature type="domain" description="PI-PLC Y-box" evidence="6">
    <location>
        <begin position="449"/>
        <end position="562"/>
    </location>
</feature>
<dbReference type="PROSITE" id="PS50004">
    <property type="entry name" value="C2"/>
    <property type="match status" value="1"/>
</dbReference>
<gene>
    <name evidence="7" type="ORF">PISL3812_05317</name>
</gene>
<dbReference type="Pfam" id="PF00388">
    <property type="entry name" value="PI-PLC-X"/>
    <property type="match status" value="1"/>
</dbReference>
<evidence type="ECO:0000256" key="1">
    <source>
        <dbReference type="ARBA" id="ARBA00023224"/>
    </source>
</evidence>
<evidence type="ECO:0000259" key="5">
    <source>
        <dbReference type="PROSITE" id="PS50004"/>
    </source>
</evidence>
<dbReference type="InterPro" id="IPR035892">
    <property type="entry name" value="C2_domain_sf"/>
</dbReference>
<feature type="compositionally biased region" description="Low complexity" evidence="3">
    <location>
        <begin position="223"/>
        <end position="246"/>
    </location>
</feature>
<protein>
    <recommendedName>
        <fullName evidence="2">Phosphoinositide phospholipase C</fullName>
        <ecNumber evidence="2">3.1.4.11</ecNumber>
    </recommendedName>
</protein>
<dbReference type="Gene3D" id="2.60.40.150">
    <property type="entry name" value="C2 domain"/>
    <property type="match status" value="1"/>
</dbReference>
<dbReference type="OMA" id="NCQLHVE"/>
<keyword evidence="2" id="KW-0378">Hydrolase</keyword>
<evidence type="ECO:0000256" key="2">
    <source>
        <dbReference type="RuleBase" id="RU361133"/>
    </source>
</evidence>
<evidence type="ECO:0000259" key="6">
    <source>
        <dbReference type="PROSITE" id="PS50008"/>
    </source>
</evidence>
<dbReference type="GO" id="GO:0016042">
    <property type="term" value="P:lipid catabolic process"/>
    <property type="evidence" value="ECO:0007669"/>
    <property type="project" value="UniProtKB-KW"/>
</dbReference>
<keyword evidence="1" id="KW-0807">Transducer</keyword>
<evidence type="ECO:0000313" key="7">
    <source>
        <dbReference type="EMBL" id="CRG88288.1"/>
    </source>
</evidence>
<dbReference type="PROSITE" id="PS50007">
    <property type="entry name" value="PIPLC_X_DOMAIN"/>
    <property type="match status" value="1"/>
</dbReference>
<dbReference type="InterPro" id="IPR000909">
    <property type="entry name" value="PLipase_C_PInositol-sp_X_dom"/>
</dbReference>
<dbReference type="PROSITE" id="PS50008">
    <property type="entry name" value="PIPLC_Y_DOMAIN"/>
    <property type="match status" value="1"/>
</dbReference>
<keyword evidence="2" id="KW-0443">Lipid metabolism</keyword>
<sequence length="740" mass="81894">MAFFGLSTVFALCLVSFFSSISLPGHFIGELLCGLLGFPPELLPEHFSPRLASSSLHDRIHLLRDQTPTISPIRILLLSLFAGERITMAGAEAVGSADTTSFSAAVLAHLKQIYESSRQNDPKLDFGSIQGDESVLQTGKLGADNDNLASLASFLSYMASPVARAHRDAENSDLSSQIAHYYISSSHNTYLTGNQLYSEASAAAYTNVLLRGCRCLEIDVWDGSSRSSSISDSGPTSSSSSSQSDSGNRKQPPNLKGHSRMKSLSDGVRQIVKRAASTRSSKRPDRLRANLKGNAPIKTESTDPRAVREPRVLHGHTLTKEVSFRDVCYAIRDNAFVSSDLPVIVSLEVHADLDQQQMMVDIMREAWNDYLVEIDSREEANLPRLQDLRKKILIKVKWSPPTSTTAEEVAHAEEDIEEAESGVKDLDLAAGENPSSQKKEKKSKILHALSELAVYTRAYHFSHFAQKEAAMPTHVFSLSEAAVKDAHENNRQALLNHNREFLMRVYPSGIRLNSSNLNPIFFWQQGAQMVALNWQNCDKGMMINDAMFPNGVGWVMKPSIYRSISDNADSCNNALPDGTIQNLDLSIEIYAGQNIRKLTDNAASGNSFRPYIICQLHLCKAEDILTNAAELGKHSKAAPGDEKSSTKYKLRTKTSVGNDPDFQAEKIEFPHAEGILQDLSFIRFKIKDNEFGRRDSLVAWACIRLDRLKQGYRFVHLKDHLGQPSAGALLIRINKRVSDS</sequence>
<dbReference type="AlphaFoldDB" id="A0A0U1LY70"/>
<feature type="domain" description="C2" evidence="5">
    <location>
        <begin position="566"/>
        <end position="719"/>
    </location>
</feature>
<dbReference type="Gene3D" id="3.20.20.190">
    <property type="entry name" value="Phosphatidylinositol (PI) phosphodiesterase"/>
    <property type="match status" value="1"/>
</dbReference>
<feature type="chain" id="PRO_5018067779" description="Phosphoinositide phospholipase C" evidence="4">
    <location>
        <begin position="25"/>
        <end position="740"/>
    </location>
</feature>
<dbReference type="InterPro" id="IPR017946">
    <property type="entry name" value="PLC-like_Pdiesterase_TIM-brl"/>
</dbReference>
<evidence type="ECO:0000313" key="8">
    <source>
        <dbReference type="Proteomes" id="UP000054383"/>
    </source>
</evidence>
<organism evidence="7 8">
    <name type="scientific">Talaromyces islandicus</name>
    <name type="common">Penicillium islandicum</name>
    <dbReference type="NCBI Taxonomy" id="28573"/>
    <lineage>
        <taxon>Eukaryota</taxon>
        <taxon>Fungi</taxon>
        <taxon>Dikarya</taxon>
        <taxon>Ascomycota</taxon>
        <taxon>Pezizomycotina</taxon>
        <taxon>Eurotiomycetes</taxon>
        <taxon>Eurotiomycetidae</taxon>
        <taxon>Eurotiales</taxon>
        <taxon>Trichocomaceae</taxon>
        <taxon>Talaromyces</taxon>
        <taxon>Talaromyces sect. Islandici</taxon>
    </lineage>
</organism>
<dbReference type="InterPro" id="IPR001192">
    <property type="entry name" value="PI-PLC_fam"/>
</dbReference>
<evidence type="ECO:0000256" key="4">
    <source>
        <dbReference type="SAM" id="SignalP"/>
    </source>
</evidence>
<reference evidence="7 8" key="1">
    <citation type="submission" date="2015-04" db="EMBL/GenBank/DDBJ databases">
        <authorList>
            <person name="Syromyatnikov M.Y."/>
            <person name="Popov V.N."/>
        </authorList>
    </citation>
    <scope>NUCLEOTIDE SEQUENCE [LARGE SCALE GENOMIC DNA]</scope>
    <source>
        <strain evidence="7">WF-38-12</strain>
    </source>
</reference>
<keyword evidence="4" id="KW-0732">Signal</keyword>
<dbReference type="SMART" id="SM00239">
    <property type="entry name" value="C2"/>
    <property type="match status" value="1"/>
</dbReference>
<dbReference type="SUPFAM" id="SSF49562">
    <property type="entry name" value="C2 domain (Calcium/lipid-binding domain, CaLB)"/>
    <property type="match status" value="1"/>
</dbReference>
<evidence type="ECO:0000256" key="3">
    <source>
        <dbReference type="SAM" id="MobiDB-lite"/>
    </source>
</evidence>
<dbReference type="CDD" id="cd08598">
    <property type="entry name" value="PI-PLC1c_yeast"/>
    <property type="match status" value="1"/>
</dbReference>
<dbReference type="InterPro" id="IPR001711">
    <property type="entry name" value="PLipase_C_Pinositol-sp_Y"/>
</dbReference>
<dbReference type="PANTHER" id="PTHR10336">
    <property type="entry name" value="PHOSPHOINOSITIDE-SPECIFIC PHOSPHOLIPASE C FAMILY PROTEIN"/>
    <property type="match status" value="1"/>
</dbReference>
<dbReference type="STRING" id="28573.A0A0U1LY70"/>
<dbReference type="InterPro" id="IPR000008">
    <property type="entry name" value="C2_dom"/>
</dbReference>
<dbReference type="Proteomes" id="UP000054383">
    <property type="component" value="Unassembled WGS sequence"/>
</dbReference>
<dbReference type="GO" id="GO:0004435">
    <property type="term" value="F:phosphatidylinositol-4,5-bisphosphate phospholipase C activity"/>
    <property type="evidence" value="ECO:0007669"/>
    <property type="project" value="UniProtKB-EC"/>
</dbReference>
<dbReference type="SUPFAM" id="SSF51695">
    <property type="entry name" value="PLC-like phosphodiesterases"/>
    <property type="match status" value="1"/>
</dbReference>
<dbReference type="SMART" id="SM00149">
    <property type="entry name" value="PLCYc"/>
    <property type="match status" value="1"/>
</dbReference>
<dbReference type="GO" id="GO:0051209">
    <property type="term" value="P:release of sequestered calcium ion into cytosol"/>
    <property type="evidence" value="ECO:0007669"/>
    <property type="project" value="TreeGrafter"/>
</dbReference>
<comment type="catalytic activity">
    <reaction evidence="2">
        <text>a 1,2-diacyl-sn-glycero-3-phospho-(1D-myo-inositol-4,5-bisphosphate) + H2O = 1D-myo-inositol 1,4,5-trisphosphate + a 1,2-diacyl-sn-glycerol + H(+)</text>
        <dbReference type="Rhea" id="RHEA:33179"/>
        <dbReference type="ChEBI" id="CHEBI:15377"/>
        <dbReference type="ChEBI" id="CHEBI:15378"/>
        <dbReference type="ChEBI" id="CHEBI:17815"/>
        <dbReference type="ChEBI" id="CHEBI:58456"/>
        <dbReference type="ChEBI" id="CHEBI:203600"/>
        <dbReference type="EC" id="3.1.4.11"/>
    </reaction>
</comment>
<name>A0A0U1LY70_TALIS</name>
<dbReference type="CDD" id="cd00275">
    <property type="entry name" value="C2_PLC_like"/>
    <property type="match status" value="1"/>
</dbReference>